<evidence type="ECO:0000259" key="7">
    <source>
        <dbReference type="PROSITE" id="PS50113"/>
    </source>
</evidence>
<evidence type="ECO:0000256" key="4">
    <source>
        <dbReference type="ARBA" id="ARBA00022679"/>
    </source>
</evidence>
<dbReference type="CDD" id="cd00082">
    <property type="entry name" value="HisKA"/>
    <property type="match status" value="1"/>
</dbReference>
<dbReference type="SMART" id="SM00065">
    <property type="entry name" value="GAF"/>
    <property type="match status" value="1"/>
</dbReference>
<dbReference type="GO" id="GO:0009927">
    <property type="term" value="F:histidine phosphotransfer kinase activity"/>
    <property type="evidence" value="ECO:0007669"/>
    <property type="project" value="TreeGrafter"/>
</dbReference>
<dbReference type="InterPro" id="IPR004358">
    <property type="entry name" value="Sig_transdc_His_kin-like_C"/>
</dbReference>
<dbReference type="InterPro" id="IPR035965">
    <property type="entry name" value="PAS-like_dom_sf"/>
</dbReference>
<reference evidence="9" key="1">
    <citation type="submission" date="2011-03" db="EMBL/GenBank/DDBJ databases">
        <title>Draft genome sequence of Brevundimonas diminuta.</title>
        <authorList>
            <person name="Brown P.J.B."/>
            <person name="Buechlein A."/>
            <person name="Hemmerich C."/>
            <person name="Brun Y.V."/>
        </authorList>
    </citation>
    <scope>NUCLEOTIDE SEQUENCE [LARGE SCALE GENOMIC DNA]</scope>
    <source>
        <strain evidence="9">C19</strain>
    </source>
</reference>
<feature type="domain" description="Histidine kinase" evidence="6">
    <location>
        <begin position="346"/>
        <end position="569"/>
    </location>
</feature>
<feature type="domain" description="PAC" evidence="7">
    <location>
        <begin position="275"/>
        <end position="328"/>
    </location>
</feature>
<protein>
    <recommendedName>
        <fullName evidence="2">histidine kinase</fullName>
        <ecNumber evidence="2">2.7.13.3</ecNumber>
    </recommendedName>
</protein>
<evidence type="ECO:0000259" key="6">
    <source>
        <dbReference type="PROSITE" id="PS50109"/>
    </source>
</evidence>
<dbReference type="HOGENOM" id="CLU_000445_114_15_5"/>
<evidence type="ECO:0000256" key="5">
    <source>
        <dbReference type="ARBA" id="ARBA00022777"/>
    </source>
</evidence>
<comment type="catalytic activity">
    <reaction evidence="1">
        <text>ATP + protein L-histidine = ADP + protein N-phospho-L-histidine.</text>
        <dbReference type="EC" id="2.7.13.3"/>
    </reaction>
</comment>
<dbReference type="SMART" id="SM00387">
    <property type="entry name" value="HATPase_c"/>
    <property type="match status" value="1"/>
</dbReference>
<dbReference type="AlphaFoldDB" id="F4QN02"/>
<dbReference type="eggNOG" id="COG5002">
    <property type="taxonomic scope" value="Bacteria"/>
</dbReference>
<keyword evidence="3" id="KW-0597">Phosphoprotein</keyword>
<accession>F4QN02</accession>
<evidence type="ECO:0000313" key="8">
    <source>
        <dbReference type="EMBL" id="EGF91593.1"/>
    </source>
</evidence>
<evidence type="ECO:0000313" key="9">
    <source>
        <dbReference type="Proteomes" id="UP000006512"/>
    </source>
</evidence>
<name>F4QN02_9CAUL</name>
<dbReference type="PRINTS" id="PR00344">
    <property type="entry name" value="BCTRLSENSOR"/>
</dbReference>
<dbReference type="Proteomes" id="UP000006512">
    <property type="component" value="Unassembled WGS sequence"/>
</dbReference>
<dbReference type="InterPro" id="IPR029016">
    <property type="entry name" value="GAF-like_dom_sf"/>
</dbReference>
<dbReference type="PANTHER" id="PTHR43047:SF72">
    <property type="entry name" value="OSMOSENSING HISTIDINE PROTEIN KINASE SLN1"/>
    <property type="match status" value="1"/>
</dbReference>
<dbReference type="SMART" id="SM00388">
    <property type="entry name" value="HisKA"/>
    <property type="match status" value="1"/>
</dbReference>
<proteinExistence type="predicted"/>
<gene>
    <name evidence="8" type="ORF">ABI_30100</name>
</gene>
<dbReference type="Gene3D" id="2.10.70.100">
    <property type="match status" value="1"/>
</dbReference>
<dbReference type="InterPro" id="IPR036097">
    <property type="entry name" value="HisK_dim/P_sf"/>
</dbReference>
<dbReference type="PROSITE" id="PS50113">
    <property type="entry name" value="PAC"/>
    <property type="match status" value="1"/>
</dbReference>
<evidence type="ECO:0000256" key="1">
    <source>
        <dbReference type="ARBA" id="ARBA00000085"/>
    </source>
</evidence>
<keyword evidence="4" id="KW-0808">Transferase</keyword>
<evidence type="ECO:0000256" key="3">
    <source>
        <dbReference type="ARBA" id="ARBA00022553"/>
    </source>
</evidence>
<keyword evidence="5" id="KW-0418">Kinase</keyword>
<dbReference type="Pfam" id="PF01590">
    <property type="entry name" value="GAF"/>
    <property type="match status" value="1"/>
</dbReference>
<keyword evidence="9" id="KW-1185">Reference proteome</keyword>
<dbReference type="Gene3D" id="3.30.450.40">
    <property type="match status" value="1"/>
</dbReference>
<dbReference type="GO" id="GO:0000155">
    <property type="term" value="F:phosphorelay sensor kinase activity"/>
    <property type="evidence" value="ECO:0007669"/>
    <property type="project" value="InterPro"/>
</dbReference>
<dbReference type="SUPFAM" id="SSF55785">
    <property type="entry name" value="PYP-like sensor domain (PAS domain)"/>
    <property type="match status" value="1"/>
</dbReference>
<dbReference type="PANTHER" id="PTHR43047">
    <property type="entry name" value="TWO-COMPONENT HISTIDINE PROTEIN KINASE"/>
    <property type="match status" value="1"/>
</dbReference>
<dbReference type="InterPro" id="IPR003594">
    <property type="entry name" value="HATPase_dom"/>
</dbReference>
<dbReference type="InterPro" id="IPR003018">
    <property type="entry name" value="GAF"/>
</dbReference>
<dbReference type="SUPFAM" id="SSF47384">
    <property type="entry name" value="Homodimeric domain of signal transducing histidine kinase"/>
    <property type="match status" value="1"/>
</dbReference>
<dbReference type="SUPFAM" id="SSF55781">
    <property type="entry name" value="GAF domain-like"/>
    <property type="match status" value="1"/>
</dbReference>
<dbReference type="Gene3D" id="3.30.450.20">
    <property type="entry name" value="PAS domain"/>
    <property type="match status" value="1"/>
</dbReference>
<dbReference type="EMBL" id="GL883078">
    <property type="protein sequence ID" value="EGF91593.1"/>
    <property type="molecule type" value="Genomic_DNA"/>
</dbReference>
<sequence length="640" mass="70875">MGKPFWLTFLYQEGLPMPQFAEDTALAHASAHQKGDAKAQAKVQERELEFGRICKSVCELAAGLFDTPLAIIKLYEGNQLVVKGTTGFSSETLLDDISFCQRKLIPGEPLLIPDATADARYFLEAAVLNGPKLRFYVDMPLVSDGVVLGVLILSERQPRHDFTAQKMALFRQFANNAATTIALAQNTVERSDILFELKSNQIRFDLAQDMTGIGHWSIDLKTREVTWSKGLYAIYGLSPKSYKPRVATQLDIYEQADQQLIIDKFQRAVNYGEDFDFNVEILRRKDKVTRNIRTKGGVEYDDKGTAIRLCGVVRDITEGVSDQEELIRARMAAEDINDAKNSFLTHITNELKTPLNNILGYARLLNEQRHENPDIAAYTTNLLKSAKALQSLVKDTVDVSSLEAAPMRGDDHAHSVEESVNVVNLVKDVVNQFAAQAQASQTKLTAHFVDCDNPYARLDSMRLRQVVQNLLSNACKFTRGGLINVTASQVTIDNAPWLRISVRDTGVGMSEDQSLTLFSGSDITANRKSGNGLGLSISKAIVDLLGGHIGVVSRQGEGSNFWFEIPVQWVDGPAKAIENTQFIAPRPMRAPIDPVRASGAVNEYVRPNAQASAARSAPVDDDRINREYLKALLQDMKLDL</sequence>
<dbReference type="PROSITE" id="PS50109">
    <property type="entry name" value="HIS_KIN"/>
    <property type="match status" value="1"/>
</dbReference>
<dbReference type="Pfam" id="PF02518">
    <property type="entry name" value="HATPase_c"/>
    <property type="match status" value="1"/>
</dbReference>
<dbReference type="Gene3D" id="3.30.565.10">
    <property type="entry name" value="Histidine kinase-like ATPase, C-terminal domain"/>
    <property type="match status" value="1"/>
</dbReference>
<dbReference type="InterPro" id="IPR000700">
    <property type="entry name" value="PAS-assoc_C"/>
</dbReference>
<dbReference type="EC" id="2.7.13.3" evidence="2"/>
<dbReference type="Gene3D" id="1.10.287.130">
    <property type="match status" value="1"/>
</dbReference>
<dbReference type="InterPro" id="IPR013655">
    <property type="entry name" value="PAS_fold_3"/>
</dbReference>
<dbReference type="InterPro" id="IPR005467">
    <property type="entry name" value="His_kinase_dom"/>
</dbReference>
<evidence type="ECO:0000256" key="2">
    <source>
        <dbReference type="ARBA" id="ARBA00012438"/>
    </source>
</evidence>
<dbReference type="Pfam" id="PF08447">
    <property type="entry name" value="PAS_3"/>
    <property type="match status" value="1"/>
</dbReference>
<dbReference type="GO" id="GO:0005886">
    <property type="term" value="C:plasma membrane"/>
    <property type="evidence" value="ECO:0007669"/>
    <property type="project" value="TreeGrafter"/>
</dbReference>
<dbReference type="STRING" id="715226.ABI_30100"/>
<dbReference type="InterPro" id="IPR003661">
    <property type="entry name" value="HisK_dim/P_dom"/>
</dbReference>
<organism evidence="8 9">
    <name type="scientific">Asticcacaulis biprosthecium C19</name>
    <dbReference type="NCBI Taxonomy" id="715226"/>
    <lineage>
        <taxon>Bacteria</taxon>
        <taxon>Pseudomonadati</taxon>
        <taxon>Pseudomonadota</taxon>
        <taxon>Alphaproteobacteria</taxon>
        <taxon>Caulobacterales</taxon>
        <taxon>Caulobacteraceae</taxon>
        <taxon>Asticcacaulis</taxon>
    </lineage>
</organism>
<dbReference type="InterPro" id="IPR036890">
    <property type="entry name" value="HATPase_C_sf"/>
</dbReference>
<dbReference type="SUPFAM" id="SSF55874">
    <property type="entry name" value="ATPase domain of HSP90 chaperone/DNA topoisomerase II/histidine kinase"/>
    <property type="match status" value="1"/>
</dbReference>
<dbReference type="Pfam" id="PF00512">
    <property type="entry name" value="HisKA"/>
    <property type="match status" value="1"/>
</dbReference>
<dbReference type="OrthoDB" id="9801651at2"/>